<gene>
    <name evidence="4" type="primary">LOC112494251</name>
</gene>
<protein>
    <submittedName>
        <fullName evidence="4">Uncharacterized protein LOC112494251</fullName>
    </submittedName>
</protein>
<organism evidence="3 4">
    <name type="scientific">Cephus cinctus</name>
    <name type="common">Wheat stem sawfly</name>
    <dbReference type="NCBI Taxonomy" id="211228"/>
    <lineage>
        <taxon>Eukaryota</taxon>
        <taxon>Metazoa</taxon>
        <taxon>Ecdysozoa</taxon>
        <taxon>Arthropoda</taxon>
        <taxon>Hexapoda</taxon>
        <taxon>Insecta</taxon>
        <taxon>Pterygota</taxon>
        <taxon>Neoptera</taxon>
        <taxon>Endopterygota</taxon>
        <taxon>Hymenoptera</taxon>
        <taxon>Cephoidea</taxon>
        <taxon>Cephidae</taxon>
        <taxon>Cephus</taxon>
    </lineage>
</organism>
<evidence type="ECO:0000313" key="4">
    <source>
        <dbReference type="RefSeq" id="XP_024940097.1"/>
    </source>
</evidence>
<proteinExistence type="predicted"/>
<evidence type="ECO:0000259" key="2">
    <source>
        <dbReference type="Pfam" id="PF04236"/>
    </source>
</evidence>
<accession>A0AAJ7RGH9</accession>
<dbReference type="KEGG" id="ccin:112494251"/>
<feature type="domain" description="Transposase Tc5 C-terminal" evidence="2">
    <location>
        <begin position="414"/>
        <end position="468"/>
    </location>
</feature>
<dbReference type="GO" id="GO:0003676">
    <property type="term" value="F:nucleic acid binding"/>
    <property type="evidence" value="ECO:0007669"/>
    <property type="project" value="InterPro"/>
</dbReference>
<reference evidence="4" key="1">
    <citation type="submission" date="2025-08" db="UniProtKB">
        <authorList>
            <consortium name="RefSeq"/>
        </authorList>
    </citation>
    <scope>IDENTIFICATION</scope>
</reference>
<dbReference type="InterPro" id="IPR007350">
    <property type="entry name" value="Transposase_Tc5_C"/>
</dbReference>
<dbReference type="InterPro" id="IPR004875">
    <property type="entry name" value="DDE_SF_endonuclease_dom"/>
</dbReference>
<dbReference type="AlphaFoldDB" id="A0AAJ7RGH9"/>
<evidence type="ECO:0000259" key="1">
    <source>
        <dbReference type="Pfam" id="PF03184"/>
    </source>
</evidence>
<dbReference type="Proteomes" id="UP000694920">
    <property type="component" value="Unplaced"/>
</dbReference>
<keyword evidence="3" id="KW-1185">Reference proteome</keyword>
<sequence length="474" mass="54959">MDINPHHVFYLFKSMFEERYGCFNISNLKNQNSVDSNIATELFNMFISLCDESSEIIIEDSLDMNREGSEFVDNEDGNENNINELDDSLSQEFNSQMYEIEKYIKNKFTEAREKRLPVHDIDLRRWAIEEARRIELNKFKGSPSFIKNLKFRLRICSRKVTKLVTKNYSNEKVETEERKAAHLQFTNSKIPQYNLDFIMNSNQSGFSKEYFSTRTLSFRGEKDTLQSVKSISNTTHSYTIQPIITASGKLLSPMLICLQETTGNEFGPRVSLEIIKNTPNNLIVVCSKSGKLTKEHVKKWLAGCLIPQIKEKTLVLLDRWSGQTEDFLMASLSPEKADSVEVITIPPGTTGLCQPLDVYFFRQSKIFVRAIYNQMMLESTEQETHDRNFFLKIHSLVHNQLTADVFRPMLQYAWYKSGYHVADPGKFRNVNEVCFNKEQILDDCAICENSVFIKCAHCNKSLCLKDFLEKICWH</sequence>
<dbReference type="Pfam" id="PF03184">
    <property type="entry name" value="DDE_1"/>
    <property type="match status" value="1"/>
</dbReference>
<dbReference type="RefSeq" id="XP_024940097.1">
    <property type="nucleotide sequence ID" value="XM_025084329.1"/>
</dbReference>
<feature type="domain" description="DDE-1" evidence="1">
    <location>
        <begin position="276"/>
        <end position="397"/>
    </location>
</feature>
<evidence type="ECO:0000313" key="3">
    <source>
        <dbReference type="Proteomes" id="UP000694920"/>
    </source>
</evidence>
<dbReference type="GeneID" id="112494251"/>
<dbReference type="Pfam" id="PF04236">
    <property type="entry name" value="Transp_Tc5_C"/>
    <property type="match status" value="1"/>
</dbReference>
<name>A0AAJ7RGH9_CEPCN</name>